<dbReference type="AlphaFoldDB" id="A0A6H9YPR2"/>
<organism evidence="1 2">
    <name type="scientific">Actinomadura rudentiformis</name>
    <dbReference type="NCBI Taxonomy" id="359158"/>
    <lineage>
        <taxon>Bacteria</taxon>
        <taxon>Bacillati</taxon>
        <taxon>Actinomycetota</taxon>
        <taxon>Actinomycetes</taxon>
        <taxon>Streptosporangiales</taxon>
        <taxon>Thermomonosporaceae</taxon>
        <taxon>Actinomadura</taxon>
    </lineage>
</organism>
<comment type="caution">
    <text evidence="1">The sequence shown here is derived from an EMBL/GenBank/DDBJ whole genome shotgun (WGS) entry which is preliminary data.</text>
</comment>
<keyword evidence="2" id="KW-1185">Reference proteome</keyword>
<accession>A0A6H9YPR2</accession>
<evidence type="ECO:0000313" key="1">
    <source>
        <dbReference type="EMBL" id="KAB2349713.1"/>
    </source>
</evidence>
<evidence type="ECO:0008006" key="3">
    <source>
        <dbReference type="Google" id="ProtNLM"/>
    </source>
</evidence>
<proteinExistence type="predicted"/>
<protein>
    <recommendedName>
        <fullName evidence="3">STAS domain-containing protein</fullName>
    </recommendedName>
</protein>
<sequence length="67" mass="7094">MLVLRGELDMATVPVLHPHLDDTLHAAAQQAAPPRIALNPLLCDSSGLNLPIRAWKQITAKGADGSC</sequence>
<dbReference type="EMBL" id="WBMT01000005">
    <property type="protein sequence ID" value="KAB2349713.1"/>
    <property type="molecule type" value="Genomic_DNA"/>
</dbReference>
<dbReference type="RefSeq" id="WP_151560482.1">
    <property type="nucleotide sequence ID" value="NZ_WBMT01000005.1"/>
</dbReference>
<gene>
    <name evidence="1" type="ORF">F8566_13260</name>
</gene>
<name>A0A6H9YPR2_9ACTN</name>
<dbReference type="Proteomes" id="UP000468735">
    <property type="component" value="Unassembled WGS sequence"/>
</dbReference>
<evidence type="ECO:0000313" key="2">
    <source>
        <dbReference type="Proteomes" id="UP000468735"/>
    </source>
</evidence>
<reference evidence="1 2" key="1">
    <citation type="submission" date="2019-09" db="EMBL/GenBank/DDBJ databases">
        <title>Actinomadura physcomitrii sp. nov., a novel actinomycete isolated from moss [Physcomitrium sphaericum (Ludw) Fuernr].</title>
        <authorList>
            <person name="Zhuang X."/>
            <person name="Liu C."/>
        </authorList>
    </citation>
    <scope>NUCLEOTIDE SEQUENCE [LARGE SCALE GENOMIC DNA]</scope>
    <source>
        <strain evidence="1 2">HMC1</strain>
    </source>
</reference>